<sequence>MKKHKTALVMAGGTGGHVFPALATAHCLQQEGVSIHWMGTQKGIESTVVPNAGIALHTIDVQGLRGKGRLSLLLAPFKLLKAIWQAVKVVRAVKPDVVLGMGGFASGPGAVAARLLGVPLVIHEQNAVAGMTNRISAKLAQRILVAFPGAFGSAVKVEQTGNPVRGAILDLPEPQQRYDQRSGAINLLIVGGSLGAKAINELVPQALAQMAVDERPNVWHQAGKQNFEATQQAYSRLNVSARVDAFIEHMDEAYGWADLVICRSGALTVSELAIAGVPALLIPFPFAVDDHQTGNARYLEQAGAAWIIQQADLKVDDLVEILRNKTDRGLLAEMALKARSVAKPDASKHVARICLESMK</sequence>
<evidence type="ECO:0000256" key="4">
    <source>
        <dbReference type="ARBA" id="ARBA00022679"/>
    </source>
</evidence>
<dbReference type="CDD" id="cd03785">
    <property type="entry name" value="GT28_MurG"/>
    <property type="match status" value="1"/>
</dbReference>
<feature type="binding site" evidence="10">
    <location>
        <begin position="14"/>
        <end position="16"/>
    </location>
    <ligand>
        <name>UDP-N-acetyl-alpha-D-glucosamine</name>
        <dbReference type="ChEBI" id="CHEBI:57705"/>
    </ligand>
</feature>
<evidence type="ECO:0000256" key="9">
    <source>
        <dbReference type="ARBA" id="ARBA00023316"/>
    </source>
</evidence>
<dbReference type="Pfam" id="PF04101">
    <property type="entry name" value="Glyco_tran_28_C"/>
    <property type="match status" value="1"/>
</dbReference>
<dbReference type="STRING" id="1045558.SAMN05216175_11030"/>
<dbReference type="EMBL" id="FOOU01000010">
    <property type="protein sequence ID" value="SFG63834.1"/>
    <property type="molecule type" value="Genomic_DNA"/>
</dbReference>
<reference evidence="14" key="1">
    <citation type="submission" date="2016-10" db="EMBL/GenBank/DDBJ databases">
        <authorList>
            <person name="Varghese N."/>
            <person name="Submissions S."/>
        </authorList>
    </citation>
    <scope>NUCLEOTIDE SEQUENCE [LARGE SCALE GENOMIC DNA]</scope>
    <source>
        <strain evidence="14">CGMCC 1.10971</strain>
    </source>
</reference>
<keyword evidence="9 10" id="KW-0961">Cell wall biogenesis/degradation</keyword>
<dbReference type="GO" id="GO:0050511">
    <property type="term" value="F:undecaprenyldiphospho-muramoylpentapeptide beta-N-acetylglucosaminyltransferase activity"/>
    <property type="evidence" value="ECO:0007669"/>
    <property type="project" value="UniProtKB-UniRule"/>
</dbReference>
<dbReference type="Gene3D" id="3.40.50.2000">
    <property type="entry name" value="Glycogen Phosphorylase B"/>
    <property type="match status" value="2"/>
</dbReference>
<keyword evidence="8 10" id="KW-0131">Cell cycle</keyword>
<dbReference type="EC" id="2.4.1.227" evidence="10"/>
<keyword evidence="4 10" id="KW-0808">Transferase</keyword>
<keyword evidence="1 10" id="KW-1003">Cell membrane</keyword>
<feature type="binding site" evidence="10">
    <location>
        <position position="247"/>
    </location>
    <ligand>
        <name>UDP-N-acetyl-alpha-D-glucosamine</name>
        <dbReference type="ChEBI" id="CHEBI:57705"/>
    </ligand>
</feature>
<evidence type="ECO:0000256" key="6">
    <source>
        <dbReference type="ARBA" id="ARBA00022984"/>
    </source>
</evidence>
<dbReference type="GO" id="GO:0051301">
    <property type="term" value="P:cell division"/>
    <property type="evidence" value="ECO:0007669"/>
    <property type="project" value="UniProtKB-KW"/>
</dbReference>
<feature type="binding site" evidence="10">
    <location>
        <position position="292"/>
    </location>
    <ligand>
        <name>UDP-N-acetyl-alpha-D-glucosamine</name>
        <dbReference type="ChEBI" id="CHEBI:57705"/>
    </ligand>
</feature>
<evidence type="ECO:0000256" key="7">
    <source>
        <dbReference type="ARBA" id="ARBA00023136"/>
    </source>
</evidence>
<keyword evidence="14" id="KW-1185">Reference proteome</keyword>
<dbReference type="GO" id="GO:0008360">
    <property type="term" value="P:regulation of cell shape"/>
    <property type="evidence" value="ECO:0007669"/>
    <property type="project" value="UniProtKB-KW"/>
</dbReference>
<feature type="binding site" evidence="10">
    <location>
        <position position="193"/>
    </location>
    <ligand>
        <name>UDP-N-acetyl-alpha-D-glucosamine</name>
        <dbReference type="ChEBI" id="CHEBI:57705"/>
    </ligand>
</feature>
<comment type="subcellular location">
    <subcellularLocation>
        <location evidence="10">Cell membrane</location>
        <topology evidence="10">Peripheral membrane protein</topology>
        <orientation evidence="10">Cytoplasmic side</orientation>
    </subcellularLocation>
</comment>
<dbReference type="GO" id="GO:0009252">
    <property type="term" value="P:peptidoglycan biosynthetic process"/>
    <property type="evidence" value="ECO:0007669"/>
    <property type="project" value="UniProtKB-UniRule"/>
</dbReference>
<keyword evidence="5 10" id="KW-0133">Cell shape</keyword>
<dbReference type="Proteomes" id="UP000198623">
    <property type="component" value="Unassembled WGS sequence"/>
</dbReference>
<dbReference type="OrthoDB" id="9808936at2"/>
<dbReference type="SUPFAM" id="SSF53756">
    <property type="entry name" value="UDP-Glycosyltransferase/glycogen phosphorylase"/>
    <property type="match status" value="1"/>
</dbReference>
<feature type="binding site" evidence="10">
    <location>
        <position position="165"/>
    </location>
    <ligand>
        <name>UDP-N-acetyl-alpha-D-glucosamine</name>
        <dbReference type="ChEBI" id="CHEBI:57705"/>
    </ligand>
</feature>
<dbReference type="RefSeq" id="WP_090728742.1">
    <property type="nucleotide sequence ID" value="NZ_FOOU01000010.1"/>
</dbReference>
<proteinExistence type="inferred from homology"/>
<dbReference type="UniPathway" id="UPA00219"/>
<keyword evidence="3 10" id="KW-0328">Glycosyltransferase</keyword>
<feature type="domain" description="Glycosyltransferase family 28 N-terminal" evidence="11">
    <location>
        <begin position="8"/>
        <end position="144"/>
    </location>
</feature>
<evidence type="ECO:0000259" key="12">
    <source>
        <dbReference type="Pfam" id="PF04101"/>
    </source>
</evidence>
<dbReference type="GO" id="GO:0005886">
    <property type="term" value="C:plasma membrane"/>
    <property type="evidence" value="ECO:0007669"/>
    <property type="project" value="UniProtKB-SubCell"/>
</dbReference>
<dbReference type="InterPro" id="IPR007235">
    <property type="entry name" value="Glyco_trans_28_C"/>
</dbReference>
<dbReference type="GO" id="GO:0051991">
    <property type="term" value="F:UDP-N-acetyl-D-glucosamine:N-acetylmuramoyl-L-alanyl-D-glutamyl-meso-2,6-diaminopimelyl-D-alanyl-D-alanine-diphosphoundecaprenol 4-beta-N-acetylglucosaminlytransferase activity"/>
    <property type="evidence" value="ECO:0007669"/>
    <property type="project" value="RHEA"/>
</dbReference>
<dbReference type="AlphaFoldDB" id="A0A1I2TG01"/>
<feature type="binding site" evidence="10">
    <location>
        <begin position="266"/>
        <end position="271"/>
    </location>
    <ligand>
        <name>UDP-N-acetyl-alpha-D-glucosamine</name>
        <dbReference type="ChEBI" id="CHEBI:57705"/>
    </ligand>
</feature>
<protein>
    <recommendedName>
        <fullName evidence="10">UDP-N-acetylglucosamine--N-acetylmuramyl-(pentapeptide) pyrophosphoryl-undecaprenol N-acetylglucosamine transferase</fullName>
        <ecNumber evidence="10">2.4.1.227</ecNumber>
    </recommendedName>
    <alternativeName>
        <fullName evidence="10">Undecaprenyl-PP-MurNAc-pentapeptide-UDPGlcNAc GlcNAc transferase</fullName>
    </alternativeName>
</protein>
<dbReference type="HAMAP" id="MF_00033">
    <property type="entry name" value="MurG"/>
    <property type="match status" value="1"/>
</dbReference>
<gene>
    <name evidence="10" type="primary">murG</name>
    <name evidence="13" type="ORF">SAMN05216175_11030</name>
</gene>
<comment type="similarity">
    <text evidence="10">Belongs to the glycosyltransferase 28 family. MurG subfamily.</text>
</comment>
<organism evidence="13 14">
    <name type="scientific">Neptunomonas qingdaonensis</name>
    <dbReference type="NCBI Taxonomy" id="1045558"/>
    <lineage>
        <taxon>Bacteria</taxon>
        <taxon>Pseudomonadati</taxon>
        <taxon>Pseudomonadota</taxon>
        <taxon>Gammaproteobacteria</taxon>
        <taxon>Oceanospirillales</taxon>
        <taxon>Oceanospirillaceae</taxon>
        <taxon>Neptunomonas</taxon>
    </lineage>
</organism>
<dbReference type="InterPro" id="IPR004276">
    <property type="entry name" value="GlycoTrans_28_N"/>
</dbReference>
<keyword evidence="2 10" id="KW-0132">Cell division</keyword>
<accession>A0A1I2TG01</accession>
<evidence type="ECO:0000256" key="5">
    <source>
        <dbReference type="ARBA" id="ARBA00022960"/>
    </source>
</evidence>
<dbReference type="PANTHER" id="PTHR21015">
    <property type="entry name" value="UDP-N-ACETYLGLUCOSAMINE--N-ACETYLMURAMYL-(PENTAPEPTIDE) PYROPHOSPHORYL-UNDECAPRENOL N-ACETYLGLUCOSAMINE TRANSFERASE 1"/>
    <property type="match status" value="1"/>
</dbReference>
<evidence type="ECO:0000256" key="10">
    <source>
        <dbReference type="HAMAP-Rule" id="MF_00033"/>
    </source>
</evidence>
<evidence type="ECO:0000259" key="11">
    <source>
        <dbReference type="Pfam" id="PF03033"/>
    </source>
</evidence>
<dbReference type="Pfam" id="PF03033">
    <property type="entry name" value="Glyco_transf_28"/>
    <property type="match status" value="1"/>
</dbReference>
<dbReference type="GO" id="GO:0071555">
    <property type="term" value="P:cell wall organization"/>
    <property type="evidence" value="ECO:0007669"/>
    <property type="project" value="UniProtKB-KW"/>
</dbReference>
<dbReference type="InterPro" id="IPR006009">
    <property type="entry name" value="GlcNAc_MurG"/>
</dbReference>
<evidence type="ECO:0000313" key="14">
    <source>
        <dbReference type="Proteomes" id="UP000198623"/>
    </source>
</evidence>
<evidence type="ECO:0000313" key="13">
    <source>
        <dbReference type="EMBL" id="SFG63834.1"/>
    </source>
</evidence>
<evidence type="ECO:0000256" key="2">
    <source>
        <dbReference type="ARBA" id="ARBA00022618"/>
    </source>
</evidence>
<comment type="function">
    <text evidence="10">Cell wall formation. Catalyzes the transfer of a GlcNAc subunit on undecaprenyl-pyrophosphoryl-MurNAc-pentapeptide (lipid intermediate I) to form undecaprenyl-pyrophosphoryl-MurNAc-(pentapeptide)GlcNAc (lipid intermediate II).</text>
</comment>
<dbReference type="NCBIfam" id="TIGR01133">
    <property type="entry name" value="murG"/>
    <property type="match status" value="1"/>
</dbReference>
<evidence type="ECO:0000256" key="8">
    <source>
        <dbReference type="ARBA" id="ARBA00023306"/>
    </source>
</evidence>
<dbReference type="PANTHER" id="PTHR21015:SF22">
    <property type="entry name" value="GLYCOSYLTRANSFERASE"/>
    <property type="match status" value="1"/>
</dbReference>
<evidence type="ECO:0000256" key="3">
    <source>
        <dbReference type="ARBA" id="ARBA00022676"/>
    </source>
</evidence>
<comment type="catalytic activity">
    <reaction evidence="10">
        <text>di-trans,octa-cis-undecaprenyl diphospho-N-acetyl-alpha-D-muramoyl-L-alanyl-D-glutamyl-meso-2,6-diaminopimeloyl-D-alanyl-D-alanine + UDP-N-acetyl-alpha-D-glucosamine = di-trans,octa-cis-undecaprenyl diphospho-[N-acetyl-alpha-D-glucosaminyl-(1-&gt;4)]-N-acetyl-alpha-D-muramoyl-L-alanyl-D-glutamyl-meso-2,6-diaminopimeloyl-D-alanyl-D-alanine + UDP + H(+)</text>
        <dbReference type="Rhea" id="RHEA:31227"/>
        <dbReference type="ChEBI" id="CHEBI:15378"/>
        <dbReference type="ChEBI" id="CHEBI:57705"/>
        <dbReference type="ChEBI" id="CHEBI:58223"/>
        <dbReference type="ChEBI" id="CHEBI:61387"/>
        <dbReference type="ChEBI" id="CHEBI:61388"/>
        <dbReference type="EC" id="2.4.1.227"/>
    </reaction>
</comment>
<feature type="domain" description="Glycosyl transferase family 28 C-terminal" evidence="12">
    <location>
        <begin position="187"/>
        <end position="349"/>
    </location>
</feature>
<dbReference type="GO" id="GO:0005975">
    <property type="term" value="P:carbohydrate metabolic process"/>
    <property type="evidence" value="ECO:0007669"/>
    <property type="project" value="InterPro"/>
</dbReference>
<evidence type="ECO:0000256" key="1">
    <source>
        <dbReference type="ARBA" id="ARBA00022475"/>
    </source>
</evidence>
<keyword evidence="6 10" id="KW-0573">Peptidoglycan synthesis</keyword>
<name>A0A1I2TG01_9GAMM</name>
<feature type="binding site" evidence="10">
    <location>
        <position position="126"/>
    </location>
    <ligand>
        <name>UDP-N-acetyl-alpha-D-glucosamine</name>
        <dbReference type="ChEBI" id="CHEBI:57705"/>
    </ligand>
</feature>
<keyword evidence="7 10" id="KW-0472">Membrane</keyword>
<comment type="pathway">
    <text evidence="10">Cell wall biogenesis; peptidoglycan biosynthesis.</text>
</comment>